<feature type="compositionally biased region" description="Basic and acidic residues" evidence="1">
    <location>
        <begin position="21"/>
        <end position="49"/>
    </location>
</feature>
<keyword evidence="3" id="KW-1185">Reference proteome</keyword>
<organism evidence="2 3">
    <name type="scientific">Galerina marginata (strain CBS 339.88)</name>
    <dbReference type="NCBI Taxonomy" id="685588"/>
    <lineage>
        <taxon>Eukaryota</taxon>
        <taxon>Fungi</taxon>
        <taxon>Dikarya</taxon>
        <taxon>Basidiomycota</taxon>
        <taxon>Agaricomycotina</taxon>
        <taxon>Agaricomycetes</taxon>
        <taxon>Agaricomycetidae</taxon>
        <taxon>Agaricales</taxon>
        <taxon>Agaricineae</taxon>
        <taxon>Strophariaceae</taxon>
        <taxon>Galerina</taxon>
    </lineage>
</organism>
<protein>
    <submittedName>
        <fullName evidence="2">Uncharacterized protein</fullName>
    </submittedName>
</protein>
<dbReference type="HOGENOM" id="CLU_1669501_0_0_1"/>
<evidence type="ECO:0000313" key="2">
    <source>
        <dbReference type="EMBL" id="KDR74838.1"/>
    </source>
</evidence>
<feature type="region of interest" description="Disordered" evidence="1">
    <location>
        <begin position="21"/>
        <end position="59"/>
    </location>
</feature>
<reference evidence="3" key="1">
    <citation type="journal article" date="2014" name="Proc. Natl. Acad. Sci. U.S.A.">
        <title>Extensive sampling of basidiomycete genomes demonstrates inadequacy of the white-rot/brown-rot paradigm for wood decay fungi.</title>
        <authorList>
            <person name="Riley R."/>
            <person name="Salamov A.A."/>
            <person name="Brown D.W."/>
            <person name="Nagy L.G."/>
            <person name="Floudas D."/>
            <person name="Held B.W."/>
            <person name="Levasseur A."/>
            <person name="Lombard V."/>
            <person name="Morin E."/>
            <person name="Otillar R."/>
            <person name="Lindquist E.A."/>
            <person name="Sun H."/>
            <person name="LaButti K.M."/>
            <person name="Schmutz J."/>
            <person name="Jabbour D."/>
            <person name="Luo H."/>
            <person name="Baker S.E."/>
            <person name="Pisabarro A.G."/>
            <person name="Walton J.D."/>
            <person name="Blanchette R.A."/>
            <person name="Henrissat B."/>
            <person name="Martin F."/>
            <person name="Cullen D."/>
            <person name="Hibbett D.S."/>
            <person name="Grigoriev I.V."/>
        </authorList>
    </citation>
    <scope>NUCLEOTIDE SEQUENCE [LARGE SCALE GENOMIC DNA]</scope>
    <source>
        <strain evidence="3">CBS 339.88</strain>
    </source>
</reference>
<dbReference type="EMBL" id="KL142382">
    <property type="protein sequence ID" value="KDR74838.1"/>
    <property type="molecule type" value="Genomic_DNA"/>
</dbReference>
<proteinExistence type="predicted"/>
<name>A0A067T752_GALM3</name>
<evidence type="ECO:0000256" key="1">
    <source>
        <dbReference type="SAM" id="MobiDB-lite"/>
    </source>
</evidence>
<gene>
    <name evidence="2" type="ORF">GALMADRAFT_211761</name>
</gene>
<evidence type="ECO:0000313" key="3">
    <source>
        <dbReference type="Proteomes" id="UP000027222"/>
    </source>
</evidence>
<dbReference type="Proteomes" id="UP000027222">
    <property type="component" value="Unassembled WGS sequence"/>
</dbReference>
<sequence length="158" mass="18188">MSLTDLLAFHRMKRLDLKPRKIERQSLSRDQEELEFRDQRPGHSGRRQEAPSGLSEKSVDLKLWSGEKTEEKARRMSDSDRWSSLVGYYGHETLSPWVNVNPGGVSMLYEFLVLSWRAFVECNGWRKNGGVEKSGRVEEIRLEVGALLMDASAEEFRG</sequence>
<accession>A0A067T752</accession>
<dbReference type="AlphaFoldDB" id="A0A067T752"/>